<evidence type="ECO:0000256" key="1">
    <source>
        <dbReference type="ARBA" id="ARBA00004922"/>
    </source>
</evidence>
<comment type="pathway">
    <text evidence="1">Protein modification; protein glycosylation.</text>
</comment>
<evidence type="ECO:0000256" key="2">
    <source>
        <dbReference type="ARBA" id="ARBA00005386"/>
    </source>
</evidence>
<evidence type="ECO:0000256" key="4">
    <source>
        <dbReference type="ARBA" id="ARBA00022676"/>
    </source>
</evidence>
<dbReference type="PROSITE" id="PS50005">
    <property type="entry name" value="TPR"/>
    <property type="match status" value="1"/>
</dbReference>
<evidence type="ECO:0000256" key="3">
    <source>
        <dbReference type="ARBA" id="ARBA00011970"/>
    </source>
</evidence>
<dbReference type="Gene3D" id="3.40.50.2000">
    <property type="entry name" value="Glycogen Phosphorylase B"/>
    <property type="match status" value="1"/>
</dbReference>
<keyword evidence="5" id="KW-0808">Transferase</keyword>
<dbReference type="Pfam" id="PF13181">
    <property type="entry name" value="TPR_8"/>
    <property type="match status" value="1"/>
</dbReference>
<keyword evidence="11" id="KW-1185">Reference proteome</keyword>
<dbReference type="PANTHER" id="PTHR44998">
    <property type="match status" value="1"/>
</dbReference>
<comment type="similarity">
    <text evidence="2">Belongs to the glycosyltransferase 41 family. O-GlcNAc transferase subfamily.</text>
</comment>
<dbReference type="EMBL" id="JAAIYP010000007">
    <property type="protein sequence ID" value="NFV78852.1"/>
    <property type="molecule type" value="Genomic_DNA"/>
</dbReference>
<reference evidence="10 11" key="1">
    <citation type="submission" date="2020-02" db="EMBL/GenBank/DDBJ databases">
        <authorList>
            <person name="Dziuba M."/>
            <person name="Kuznetsov B."/>
            <person name="Mardanov A."/>
            <person name="Ravin N."/>
            <person name="Grouzdev D."/>
        </authorList>
    </citation>
    <scope>NUCLEOTIDE SEQUENCE [LARGE SCALE GENOMIC DNA]</scope>
    <source>
        <strain evidence="10 11">SpK</strain>
    </source>
</reference>
<sequence length="670" mass="74458">MNQDFLASSMAQARQRTLGVLDLIRAVDQVRGSHGAGAVVALYDCWVEHNGDDPLLYAVLFNLSVTLSDCGEIERAVQCLERALEINPDFTPASINLGRLLERKGGAEAAVRQWAAAVDRLAAVTGTAISHKITALNQIARVMEDAGQDDAAENMLRQSLDLTPDQPEALQHFIALRQRQCEWPVLTPWDRVSHKTLVSGMSPLSMGAYADDPVLHLAAAWNYNRRDVGLPGDGLIRSYWAAREGAPGGRLRIGYLSSDLREHAVGYLCAELFELHDKAAVEVFAYYTGIPGSDPLKERFQNAVDHWIDVTGLSDAEAARRIADDGIHILVDLNGYTRDGRTKLVALRPAPVIVNWLGYPGTTGSPYHHYIIADDWIIPEGDEVFYSEKVLRLPCYQPNDRKRAVAAIAPTRAEMGLPDDAMVYCCFNGLHKVNRFTFQRWLDILRRVPGSVLWLMSGTEGAQTRLREAAVQGGIDPQRLVFAGKLANPHHLARYPLADLFLDTSPYGAHTTASDALWMGVPMLTLSGRSFASRVCGSLVRAAGLPDLVCTSAQEYVDRAVALGREPSRLAAYRQRLSEHGALFDMDTLVRRLEQLYRQMWDEFQAGTLPRPDLRNLETYMEIGTELDFDAIDPLNGHDPVAWWRDRLAIRHQLRPIPADARLWNGGTEE</sequence>
<dbReference type="SUPFAM" id="SSF53756">
    <property type="entry name" value="UDP-Glycosyltransferase/glycogen phosphorylase"/>
    <property type="match status" value="1"/>
</dbReference>
<evidence type="ECO:0000256" key="5">
    <source>
        <dbReference type="ARBA" id="ARBA00022679"/>
    </source>
</evidence>
<feature type="domain" description="O-GlcNAc transferase C-terminal" evidence="9">
    <location>
        <begin position="407"/>
        <end position="585"/>
    </location>
</feature>
<evidence type="ECO:0000256" key="7">
    <source>
        <dbReference type="ARBA" id="ARBA00022803"/>
    </source>
</evidence>
<gene>
    <name evidence="10" type="ORF">G4223_01805</name>
</gene>
<dbReference type="Pfam" id="PF13844">
    <property type="entry name" value="Glyco_transf_41"/>
    <property type="match status" value="2"/>
</dbReference>
<proteinExistence type="inferred from homology"/>
<feature type="domain" description="O-GlcNAc transferase C-terminal" evidence="9">
    <location>
        <begin position="244"/>
        <end position="391"/>
    </location>
</feature>
<organism evidence="10 11">
    <name type="scientific">Magnetospirillum aberrantis SpK</name>
    <dbReference type="NCBI Taxonomy" id="908842"/>
    <lineage>
        <taxon>Bacteria</taxon>
        <taxon>Pseudomonadati</taxon>
        <taxon>Pseudomonadota</taxon>
        <taxon>Alphaproteobacteria</taxon>
        <taxon>Rhodospirillales</taxon>
        <taxon>Rhodospirillaceae</taxon>
        <taxon>Magnetospirillum</taxon>
    </lineage>
</organism>
<dbReference type="GO" id="GO:0097363">
    <property type="term" value="F:protein O-acetylglucosaminyltransferase activity"/>
    <property type="evidence" value="ECO:0007669"/>
    <property type="project" value="UniProtKB-EC"/>
</dbReference>
<dbReference type="SMART" id="SM00028">
    <property type="entry name" value="TPR"/>
    <property type="match status" value="2"/>
</dbReference>
<keyword evidence="6" id="KW-0677">Repeat</keyword>
<dbReference type="PANTHER" id="PTHR44998:SF1">
    <property type="entry name" value="UDP-N-ACETYLGLUCOSAMINE--PEPTIDE N-ACETYLGLUCOSAMINYLTRANSFERASE 110 KDA SUBUNIT"/>
    <property type="match status" value="1"/>
</dbReference>
<dbReference type="EC" id="2.4.1.255" evidence="3"/>
<evidence type="ECO:0000313" key="10">
    <source>
        <dbReference type="EMBL" id="NFV78852.1"/>
    </source>
</evidence>
<dbReference type="InterPro" id="IPR029489">
    <property type="entry name" value="OGT/SEC/SPY_C"/>
</dbReference>
<evidence type="ECO:0000259" key="9">
    <source>
        <dbReference type="Pfam" id="PF13844"/>
    </source>
</evidence>
<feature type="repeat" description="TPR" evidence="8">
    <location>
        <begin position="57"/>
        <end position="90"/>
    </location>
</feature>
<evidence type="ECO:0000313" key="11">
    <source>
        <dbReference type="Proteomes" id="UP000480684"/>
    </source>
</evidence>
<dbReference type="InterPro" id="IPR019734">
    <property type="entry name" value="TPR_rpt"/>
</dbReference>
<name>A0A7C9UUM7_9PROT</name>
<dbReference type="Gene3D" id="3.40.50.11380">
    <property type="match status" value="1"/>
</dbReference>
<keyword evidence="4" id="KW-0328">Glycosyltransferase</keyword>
<dbReference type="Gene3D" id="1.25.40.10">
    <property type="entry name" value="Tetratricopeptide repeat domain"/>
    <property type="match status" value="2"/>
</dbReference>
<dbReference type="InterPro" id="IPR011990">
    <property type="entry name" value="TPR-like_helical_dom_sf"/>
</dbReference>
<dbReference type="AlphaFoldDB" id="A0A7C9UUM7"/>
<dbReference type="SUPFAM" id="SSF48452">
    <property type="entry name" value="TPR-like"/>
    <property type="match status" value="2"/>
</dbReference>
<dbReference type="Proteomes" id="UP000480684">
    <property type="component" value="Unassembled WGS sequence"/>
</dbReference>
<evidence type="ECO:0000256" key="8">
    <source>
        <dbReference type="PROSITE-ProRule" id="PRU00339"/>
    </source>
</evidence>
<dbReference type="RefSeq" id="WP_163674190.1">
    <property type="nucleotide sequence ID" value="NZ_JAAIYP010000007.1"/>
</dbReference>
<protein>
    <recommendedName>
        <fullName evidence="3">protein O-GlcNAc transferase</fullName>
        <ecNumber evidence="3">2.4.1.255</ecNumber>
    </recommendedName>
</protein>
<evidence type="ECO:0000256" key="6">
    <source>
        <dbReference type="ARBA" id="ARBA00022737"/>
    </source>
</evidence>
<accession>A0A7C9UUM7</accession>
<keyword evidence="7 8" id="KW-0802">TPR repeat</keyword>
<comment type="caution">
    <text evidence="10">The sequence shown here is derived from an EMBL/GenBank/DDBJ whole genome shotgun (WGS) entry which is preliminary data.</text>
</comment>